<name>A0A5T2WJX0_SALER</name>
<organism evidence="1">
    <name type="scientific">Salmonella enterica</name>
    <name type="common">Salmonella choleraesuis</name>
    <dbReference type="NCBI Taxonomy" id="28901"/>
    <lineage>
        <taxon>Bacteria</taxon>
        <taxon>Pseudomonadati</taxon>
        <taxon>Pseudomonadota</taxon>
        <taxon>Gammaproteobacteria</taxon>
        <taxon>Enterobacterales</taxon>
        <taxon>Enterobacteriaceae</taxon>
        <taxon>Salmonella</taxon>
    </lineage>
</organism>
<sequence length="112" mass="11965">MTTTQVATLKVTFTPQILLAASIRQVAAIVQVQNAKADTWYEVGNLTAIGDDADGYETESNAAVYLSGKPASIVNKGILSDGTTFFVNIYHKAKLPVPGETTLDLPITSYTK</sequence>
<comment type="caution">
    <text evidence="1">The sequence shown here is derived from an EMBL/GenBank/DDBJ whole genome shotgun (WGS) entry which is preliminary data.</text>
</comment>
<evidence type="ECO:0000313" key="1">
    <source>
        <dbReference type="EMBL" id="EAM8418661.1"/>
    </source>
</evidence>
<protein>
    <submittedName>
        <fullName evidence="1">Uncharacterized protein</fullName>
    </submittedName>
</protein>
<proteinExistence type="predicted"/>
<dbReference type="EMBL" id="AACWFO010000006">
    <property type="protein sequence ID" value="EAM8418661.1"/>
    <property type="molecule type" value="Genomic_DNA"/>
</dbReference>
<gene>
    <name evidence="1" type="ORF">AC527_15585</name>
</gene>
<dbReference type="AlphaFoldDB" id="A0A5T2WJX0"/>
<accession>A0A5T2WJX0</accession>
<reference evidence="1" key="1">
    <citation type="submission" date="2018-08" db="EMBL/GenBank/DDBJ databases">
        <authorList>
            <consortium name="GenomeTrakr network: Whole genome sequencing for foodborne pathogen traceback"/>
        </authorList>
    </citation>
    <scope>NUCLEOTIDE SEQUENCE</scope>
    <source>
        <strain evidence="1">FDA00009177</strain>
    </source>
</reference>